<reference evidence="1 2" key="1">
    <citation type="submission" date="2016-10" db="EMBL/GenBank/DDBJ databases">
        <authorList>
            <person name="Cai Z."/>
        </authorList>
    </citation>
    <scope>NUCLEOTIDE SEQUENCE [LARGE SCALE GENOMIC DNA]</scope>
</reference>
<keyword evidence="2" id="KW-1185">Reference proteome</keyword>
<protein>
    <submittedName>
        <fullName evidence="1">Uncharacterized protein</fullName>
    </submittedName>
</protein>
<dbReference type="Proteomes" id="UP000256970">
    <property type="component" value="Unassembled WGS sequence"/>
</dbReference>
<proteinExistence type="predicted"/>
<name>A0A383W6C1_TETOB</name>
<accession>A0A383W6C1</accession>
<evidence type="ECO:0000313" key="2">
    <source>
        <dbReference type="Proteomes" id="UP000256970"/>
    </source>
</evidence>
<organism evidence="1 2">
    <name type="scientific">Tetradesmus obliquus</name>
    <name type="common">Green alga</name>
    <name type="synonym">Acutodesmus obliquus</name>
    <dbReference type="NCBI Taxonomy" id="3088"/>
    <lineage>
        <taxon>Eukaryota</taxon>
        <taxon>Viridiplantae</taxon>
        <taxon>Chlorophyta</taxon>
        <taxon>core chlorophytes</taxon>
        <taxon>Chlorophyceae</taxon>
        <taxon>CS clade</taxon>
        <taxon>Sphaeropleales</taxon>
        <taxon>Scenedesmaceae</taxon>
        <taxon>Tetradesmus</taxon>
    </lineage>
</organism>
<gene>
    <name evidence="1" type="ORF">BQ4739_LOCUS12731</name>
</gene>
<evidence type="ECO:0000313" key="1">
    <source>
        <dbReference type="EMBL" id="SZX72564.1"/>
    </source>
</evidence>
<sequence>MQQQHDSAPNSQSYKLAITQLQHEAGAVQAQYHQQAAAQEWQDALISAAGDAAGREGPQLLELLSPGDAGKLLVLLEQAIEEGGLLEEGGDAELLLQQ</sequence>
<dbReference type="EMBL" id="FNXT01001141">
    <property type="protein sequence ID" value="SZX72564.1"/>
    <property type="molecule type" value="Genomic_DNA"/>
</dbReference>
<dbReference type="AlphaFoldDB" id="A0A383W6C1"/>